<dbReference type="InterPro" id="IPR046461">
    <property type="entry name" value="TerL_ATPase"/>
</dbReference>
<dbReference type="InterPro" id="IPR005021">
    <property type="entry name" value="Terminase_largesu-like"/>
</dbReference>
<dbReference type="Proteomes" id="UP001172310">
    <property type="component" value="Unassembled WGS sequence"/>
</dbReference>
<dbReference type="InterPro" id="IPR046462">
    <property type="entry name" value="TerL_nuclease"/>
</dbReference>
<comment type="caution">
    <text evidence="3">The sequence shown here is derived from an EMBL/GenBank/DDBJ whole genome shotgun (WGS) entry which is preliminary data.</text>
</comment>
<dbReference type="PANTHER" id="PTHR41287">
    <property type="match status" value="1"/>
</dbReference>
<feature type="domain" description="Terminase large subunit-like endonuclease" evidence="2">
    <location>
        <begin position="300"/>
        <end position="584"/>
    </location>
</feature>
<name>A0AAW7QKA7_STRVE</name>
<dbReference type="Pfam" id="PF03354">
    <property type="entry name" value="TerL_ATPase"/>
    <property type="match status" value="1"/>
</dbReference>
<feature type="domain" description="Terminase large subunit-like ATPase" evidence="1">
    <location>
        <begin position="102"/>
        <end position="270"/>
    </location>
</feature>
<evidence type="ECO:0000259" key="1">
    <source>
        <dbReference type="Pfam" id="PF03354"/>
    </source>
</evidence>
<dbReference type="AlphaFoldDB" id="A0AAW7QKA7"/>
<evidence type="ECO:0000313" key="3">
    <source>
        <dbReference type="EMBL" id="MDN5269515.1"/>
    </source>
</evidence>
<dbReference type="GO" id="GO:0004519">
    <property type="term" value="F:endonuclease activity"/>
    <property type="evidence" value="ECO:0007669"/>
    <property type="project" value="InterPro"/>
</dbReference>
<reference evidence="3" key="1">
    <citation type="submission" date="2023-07" db="EMBL/GenBank/DDBJ databases">
        <title>SVep1, a Temperate Phage of Human Oral Commensal Streptococcus vestibularis.</title>
        <authorList>
            <person name="Wu M."/>
            <person name="Zhu Y."/>
            <person name="Li Y."/>
        </authorList>
    </citation>
    <scope>NUCLEOTIDE SEQUENCE</scope>
    <source>
        <strain evidence="3">SVE8</strain>
    </source>
</reference>
<dbReference type="PANTHER" id="PTHR41287:SF1">
    <property type="entry name" value="PROTEIN YMFN"/>
    <property type="match status" value="1"/>
</dbReference>
<protein>
    <submittedName>
        <fullName evidence="3">Terminase large subunit</fullName>
    </submittedName>
</protein>
<organism evidence="3 4">
    <name type="scientific">Streptococcus vestibularis</name>
    <dbReference type="NCBI Taxonomy" id="1343"/>
    <lineage>
        <taxon>Bacteria</taxon>
        <taxon>Bacillati</taxon>
        <taxon>Bacillota</taxon>
        <taxon>Bacilli</taxon>
        <taxon>Lactobacillales</taxon>
        <taxon>Streptococcaceae</taxon>
        <taxon>Streptococcus</taxon>
    </lineage>
</organism>
<gene>
    <name evidence="3" type="ORF">QY913_05105</name>
</gene>
<dbReference type="Pfam" id="PF20441">
    <property type="entry name" value="TerL_nuclease"/>
    <property type="match status" value="1"/>
</dbReference>
<sequence>MKEIDLAKTHDIVGAYGTYNFFDIRNEYADPGTQYAFDVLDGKKQAGYMMQLACLRHLRDLRHQGKPDFPYTYDLAEAGKVLKFAKVCPNVDTGEPTALMGWQEFLLSQSFGWRNETGGKRFSQVIVSVGRSQGKTYIQAISMCFSYLFESLGLSNQDYLVSSINFKQTMKLMGYIKNMLKQIITKEPFKSLAEELDLSIQSEQVIMRANNNVLRAISSESGNYDGFHFTNAIMDESGDLKDRTSISKIVSGQVKIPNRQFIQISTAYPNPTSPLRKDERIMQGIMECDDRSGDTQLCLVWSQDSPDEVYKPETWSKSNPLLDLESEHDTLLKGLMDKRDADLLSGNLNDFLIKNMNLWGEQDENSFLKLEDIERSVISDFDIKGRQVYIGVDYSMFSDNTAFGFVYPYQDENGNPKYHLEQHSFIPWQQAGSIEAKEKMDGINYRDLADKGFCTITSHPQGLINDDEVYQWLCEYVEDNELQVLFFGYDSMGVSKVIKALELNTSYPLMAIRQRTSELKDPTKFLQTLFIEGNCTRLDDEIMEKALVNAVIKEDNIGIQVDKKMSTLKIDVVDALIDALYQAMFHFEDYGLAQNNSYMVQHMSQQAVLDWFNNPESGLLEEELYDYDDF</sequence>
<dbReference type="RefSeq" id="WP_301382220.1">
    <property type="nucleotide sequence ID" value="NZ_JAUJGC010000022.1"/>
</dbReference>
<dbReference type="Gene3D" id="3.40.50.300">
    <property type="entry name" value="P-loop containing nucleotide triphosphate hydrolases"/>
    <property type="match status" value="1"/>
</dbReference>
<proteinExistence type="predicted"/>
<accession>A0AAW7QKA7</accession>
<dbReference type="EMBL" id="JAUJGC010000022">
    <property type="protein sequence ID" value="MDN5269515.1"/>
    <property type="molecule type" value="Genomic_DNA"/>
</dbReference>
<evidence type="ECO:0000313" key="4">
    <source>
        <dbReference type="Proteomes" id="UP001172310"/>
    </source>
</evidence>
<dbReference type="InterPro" id="IPR027417">
    <property type="entry name" value="P-loop_NTPase"/>
</dbReference>
<evidence type="ECO:0000259" key="2">
    <source>
        <dbReference type="Pfam" id="PF20441"/>
    </source>
</evidence>